<dbReference type="GO" id="GO:0017000">
    <property type="term" value="P:antibiotic biosynthetic process"/>
    <property type="evidence" value="ECO:0007669"/>
    <property type="project" value="UniProtKB-ARBA"/>
</dbReference>
<dbReference type="Proteomes" id="UP000186955">
    <property type="component" value="Unassembled WGS sequence"/>
</dbReference>
<feature type="domain" description="Xaa-Pro dipeptidyl-peptidase C-terminal" evidence="1">
    <location>
        <begin position="58"/>
        <end position="320"/>
    </location>
</feature>
<dbReference type="InterPro" id="IPR029058">
    <property type="entry name" value="AB_hydrolase_fold"/>
</dbReference>
<dbReference type="Gene3D" id="2.60.120.260">
    <property type="entry name" value="Galactose-binding domain-like"/>
    <property type="match status" value="1"/>
</dbReference>
<evidence type="ECO:0000313" key="3">
    <source>
        <dbReference type="Proteomes" id="UP000186955"/>
    </source>
</evidence>
<organism evidence="2 3">
    <name type="scientific">Penicillium subrubescens</name>
    <dbReference type="NCBI Taxonomy" id="1316194"/>
    <lineage>
        <taxon>Eukaryota</taxon>
        <taxon>Fungi</taxon>
        <taxon>Dikarya</taxon>
        <taxon>Ascomycota</taxon>
        <taxon>Pezizomycotina</taxon>
        <taxon>Eurotiomycetes</taxon>
        <taxon>Eurotiomycetidae</taxon>
        <taxon>Eurotiales</taxon>
        <taxon>Aspergillaceae</taxon>
        <taxon>Penicillium</taxon>
    </lineage>
</organism>
<proteinExistence type="predicted"/>
<reference evidence="2 3" key="1">
    <citation type="submission" date="2016-10" db="EMBL/GenBank/DDBJ databases">
        <title>Genome sequence of the ascomycete fungus Penicillium subrubescens.</title>
        <authorList>
            <person name="De Vries R.P."/>
            <person name="Peng M."/>
            <person name="Dilokpimol A."/>
            <person name="Hilden K."/>
            <person name="Makela M.R."/>
            <person name="Grigoriev I."/>
            <person name="Riley R."/>
            <person name="Granchi Z."/>
        </authorList>
    </citation>
    <scope>NUCLEOTIDE SEQUENCE [LARGE SCALE GENOMIC DNA]</scope>
    <source>
        <strain evidence="2 3">CBS 132785</strain>
    </source>
</reference>
<dbReference type="InterPro" id="IPR013736">
    <property type="entry name" value="Xaa-Pro_dipept_C"/>
</dbReference>
<dbReference type="EMBL" id="MNBE01000695">
    <property type="protein sequence ID" value="OKO97406.1"/>
    <property type="molecule type" value="Genomic_DNA"/>
</dbReference>
<dbReference type="GO" id="GO:0008239">
    <property type="term" value="F:dipeptidyl-peptidase activity"/>
    <property type="evidence" value="ECO:0007669"/>
    <property type="project" value="InterPro"/>
</dbReference>
<name>A0A1Q5TAX0_9EURO</name>
<sequence length="330" mass="37665">MDQIEVPAYILASYSTMLHTLGSFRGYEEIPHDKKWLVVHGTQEWYDLYSPERIQELADFFDCYTKAPNEWESTPRVRATVLPYNQPALTNIPFEEPFWPHRQTKTKRLFLNSEGRLTEIQPKEPGQSSYQADFAPIWQRGSDSGEIQFSFTFPHRTTILGSSRAIIYVETKTGPDMDVYVHLRKADRTGKLLEHVNIPLKDLGVASAEEVPLTNPMKYFGPHGILRASYRDVAEEISKPHWKTLSHRRRLPVNVGEAMRLEIEIWPTGMLFEAGEQLVMKISGHFMGPAEFEALQGTFPVRNEGEHTVSWGGASASYLEIPTVKIGDDL</sequence>
<dbReference type="Pfam" id="PF08530">
    <property type="entry name" value="PepX_C"/>
    <property type="match status" value="1"/>
</dbReference>
<dbReference type="AlphaFoldDB" id="A0A1Q5TAX0"/>
<dbReference type="InterPro" id="IPR008979">
    <property type="entry name" value="Galactose-bd-like_sf"/>
</dbReference>
<keyword evidence="3" id="KW-1185">Reference proteome</keyword>
<dbReference type="SUPFAM" id="SSF49785">
    <property type="entry name" value="Galactose-binding domain-like"/>
    <property type="match status" value="1"/>
</dbReference>
<evidence type="ECO:0000313" key="2">
    <source>
        <dbReference type="EMBL" id="OKO97406.1"/>
    </source>
</evidence>
<comment type="caution">
    <text evidence="2">The sequence shown here is derived from an EMBL/GenBank/DDBJ whole genome shotgun (WGS) entry which is preliminary data.</text>
</comment>
<dbReference type="STRING" id="1316194.A0A1Q5TAX0"/>
<dbReference type="SMART" id="SM00939">
    <property type="entry name" value="PepX_C"/>
    <property type="match status" value="1"/>
</dbReference>
<dbReference type="SUPFAM" id="SSF53474">
    <property type="entry name" value="alpha/beta-Hydrolases"/>
    <property type="match status" value="1"/>
</dbReference>
<dbReference type="GO" id="GO:0072330">
    <property type="term" value="P:monocarboxylic acid biosynthetic process"/>
    <property type="evidence" value="ECO:0007669"/>
    <property type="project" value="UniProtKB-ARBA"/>
</dbReference>
<evidence type="ECO:0000259" key="1">
    <source>
        <dbReference type="SMART" id="SM00939"/>
    </source>
</evidence>
<gene>
    <name evidence="2" type="ORF">PENSUB_10200</name>
</gene>
<protein>
    <recommendedName>
        <fullName evidence="1">Xaa-Pro dipeptidyl-peptidase C-terminal domain-containing protein</fullName>
    </recommendedName>
</protein>
<dbReference type="Gene3D" id="3.40.50.1820">
    <property type="entry name" value="alpha/beta hydrolase"/>
    <property type="match status" value="1"/>
</dbReference>
<accession>A0A1Q5TAX0</accession>